<dbReference type="Proteomes" id="UP000178129">
    <property type="component" value="Unassembled WGS sequence"/>
</dbReference>
<organism evidence="2 3">
    <name type="scientific">Rhynchosporium graminicola</name>
    <dbReference type="NCBI Taxonomy" id="2792576"/>
    <lineage>
        <taxon>Eukaryota</taxon>
        <taxon>Fungi</taxon>
        <taxon>Dikarya</taxon>
        <taxon>Ascomycota</taxon>
        <taxon>Pezizomycotina</taxon>
        <taxon>Leotiomycetes</taxon>
        <taxon>Helotiales</taxon>
        <taxon>Ploettnerulaceae</taxon>
        <taxon>Rhynchosporium</taxon>
    </lineage>
</organism>
<name>A0A1E1KAM2_9HELO</name>
<evidence type="ECO:0000256" key="1">
    <source>
        <dbReference type="SAM" id="SignalP"/>
    </source>
</evidence>
<dbReference type="AlphaFoldDB" id="A0A1E1KAM2"/>
<dbReference type="EMBL" id="FJUW01000009">
    <property type="protein sequence ID" value="CZS94970.1"/>
    <property type="molecule type" value="Genomic_DNA"/>
</dbReference>
<proteinExistence type="predicted"/>
<sequence length="182" mass="19751">MKYLRVTLFAAMSSCCLAARILHPTSPAPLHAKGLCHNPSSALETSRYVSEDLNTGVLAPTNGASRTSQQTQNTIDARSGSKNYFSTSAFFRTSCSAATAARTGIHFSPEDISGRSSEGNKLITKRNNNDITNVRGVTIMIHRTIEVAEQRKLGMMAFTPLKRCTKTIRRPCVSAFGKGYSS</sequence>
<gene>
    <name evidence="2" type="ORF">RCO7_14342</name>
</gene>
<reference evidence="3" key="1">
    <citation type="submission" date="2016-03" db="EMBL/GenBank/DDBJ databases">
        <authorList>
            <person name="Ploux O."/>
        </authorList>
    </citation>
    <scope>NUCLEOTIDE SEQUENCE [LARGE SCALE GENOMIC DNA]</scope>
    <source>
        <strain evidence="3">UK7</strain>
    </source>
</reference>
<evidence type="ECO:0000313" key="2">
    <source>
        <dbReference type="EMBL" id="CZS94970.1"/>
    </source>
</evidence>
<keyword evidence="3" id="KW-1185">Reference proteome</keyword>
<keyword evidence="1" id="KW-0732">Signal</keyword>
<accession>A0A1E1KAM2</accession>
<evidence type="ECO:0000313" key="3">
    <source>
        <dbReference type="Proteomes" id="UP000178129"/>
    </source>
</evidence>
<protein>
    <submittedName>
        <fullName evidence="2">Uncharacterized protein</fullName>
    </submittedName>
</protein>
<feature type="chain" id="PRO_5009445769" evidence="1">
    <location>
        <begin position="19"/>
        <end position="182"/>
    </location>
</feature>
<dbReference type="InParanoid" id="A0A1E1KAM2"/>
<comment type="caution">
    <text evidence="2">The sequence shown here is derived from an EMBL/GenBank/DDBJ whole genome shotgun (WGS) entry which is preliminary data.</text>
</comment>
<feature type="signal peptide" evidence="1">
    <location>
        <begin position="1"/>
        <end position="18"/>
    </location>
</feature>